<accession>A0ABU1W6R2</accession>
<feature type="compositionally biased region" description="Low complexity" evidence="1">
    <location>
        <begin position="22"/>
        <end position="41"/>
    </location>
</feature>
<organism evidence="3 4">
    <name type="scientific">Lysobacter niastensis</name>
    <dbReference type="NCBI Taxonomy" id="380629"/>
    <lineage>
        <taxon>Bacteria</taxon>
        <taxon>Pseudomonadati</taxon>
        <taxon>Pseudomonadota</taxon>
        <taxon>Gammaproteobacteria</taxon>
        <taxon>Lysobacterales</taxon>
        <taxon>Lysobacteraceae</taxon>
        <taxon>Lysobacter</taxon>
    </lineage>
</organism>
<dbReference type="RefSeq" id="WP_310057470.1">
    <property type="nucleotide sequence ID" value="NZ_JAVDVY010000001.1"/>
</dbReference>
<sequence>MTNTFLIALALSGLMSGQSGTAPQAAPAAAPQSAPAAAPEATTIVGSKHASETVRTSDADEKVTCRNERKVGSNMITRVCKSGAQRKADAQQARDAMQSGRGINSLED</sequence>
<evidence type="ECO:0000313" key="3">
    <source>
        <dbReference type="EMBL" id="MDR7133164.1"/>
    </source>
</evidence>
<feature type="region of interest" description="Disordered" evidence="1">
    <location>
        <begin position="16"/>
        <end position="61"/>
    </location>
</feature>
<evidence type="ECO:0000256" key="1">
    <source>
        <dbReference type="SAM" id="MobiDB-lite"/>
    </source>
</evidence>
<dbReference type="Proteomes" id="UP001251524">
    <property type="component" value="Unassembled WGS sequence"/>
</dbReference>
<protein>
    <recommendedName>
        <fullName evidence="5">Secreted protein</fullName>
    </recommendedName>
</protein>
<feature type="compositionally biased region" description="Basic and acidic residues" evidence="1">
    <location>
        <begin position="49"/>
        <end position="61"/>
    </location>
</feature>
<evidence type="ECO:0000313" key="4">
    <source>
        <dbReference type="Proteomes" id="UP001251524"/>
    </source>
</evidence>
<keyword evidence="4" id="KW-1185">Reference proteome</keyword>
<evidence type="ECO:0000256" key="2">
    <source>
        <dbReference type="SAM" id="SignalP"/>
    </source>
</evidence>
<comment type="caution">
    <text evidence="3">The sequence shown here is derived from an EMBL/GenBank/DDBJ whole genome shotgun (WGS) entry which is preliminary data.</text>
</comment>
<feature type="signal peptide" evidence="2">
    <location>
        <begin position="1"/>
        <end position="21"/>
    </location>
</feature>
<evidence type="ECO:0008006" key="5">
    <source>
        <dbReference type="Google" id="ProtNLM"/>
    </source>
</evidence>
<feature type="chain" id="PRO_5045095786" description="Secreted protein" evidence="2">
    <location>
        <begin position="22"/>
        <end position="108"/>
    </location>
</feature>
<keyword evidence="2" id="KW-0732">Signal</keyword>
<gene>
    <name evidence="3" type="ORF">J2X06_000348</name>
</gene>
<proteinExistence type="predicted"/>
<name>A0ABU1W6R2_9GAMM</name>
<reference evidence="3 4" key="1">
    <citation type="submission" date="2023-07" db="EMBL/GenBank/DDBJ databases">
        <title>Sorghum-associated microbial communities from plants grown in Nebraska, USA.</title>
        <authorList>
            <person name="Schachtman D."/>
        </authorList>
    </citation>
    <scope>NUCLEOTIDE SEQUENCE [LARGE SCALE GENOMIC DNA]</scope>
    <source>
        <strain evidence="3 4">BE198</strain>
    </source>
</reference>
<feature type="region of interest" description="Disordered" evidence="1">
    <location>
        <begin position="82"/>
        <end position="108"/>
    </location>
</feature>
<dbReference type="EMBL" id="JAVDVY010000001">
    <property type="protein sequence ID" value="MDR7133164.1"/>
    <property type="molecule type" value="Genomic_DNA"/>
</dbReference>